<gene>
    <name evidence="1" type="primary">BnaCnng12640D</name>
    <name evidence="1" type="ORF">GSBRNA2T00082174001</name>
</gene>
<protein>
    <submittedName>
        <fullName evidence="1">BnaCnng12640D protein</fullName>
    </submittedName>
</protein>
<evidence type="ECO:0000313" key="2">
    <source>
        <dbReference type="Proteomes" id="UP000028999"/>
    </source>
</evidence>
<proteinExistence type="predicted"/>
<dbReference type="EMBL" id="LK032627">
    <property type="protein sequence ID" value="CDY45505.1"/>
    <property type="molecule type" value="Genomic_DNA"/>
</dbReference>
<dbReference type="Gramene" id="CDY45505">
    <property type="protein sequence ID" value="CDY45505"/>
    <property type="gene ID" value="GSBRNA2T00082174001"/>
</dbReference>
<name>A0A078I3U3_BRANA</name>
<sequence length="378" mass="43039">MEHISRLTDPLEGRIHPIDRRLKDSYSFFTIADQVLGINCSEKPLLAKKQEFRGWCIDAENTLFESRLRSSGCEKRYCIALLNPTESSSLSHSPGTHPREGFPAKQQFFHTNLASRRCYCHNNRYTIVDIEVPNDSVDKSSWESSACYPRRTFDPLSESPSTRDSRITMADFRLCSTSRRHPPQINYPPRSVPPPPEFSVRRLGTLRRKSGLSGLPLVLRIFTENSISLGPCRRQRGSRYTIRAGRYLCDKEFRYLRTVRVTAAVYRGFHSKLITLLLLTFQHRAGVRLYTSCYHLAESCVFNKQSLPPGMCRFPNQKIGEHPFSRSYGVILPSSFDMVLSSALVYSTCSPVSVWGTVSSPGGSPSQFEVFSWKFQPS</sequence>
<dbReference type="AntiFam" id="ANF00025">
    <property type="entry name" value="Antisense to 23S rRNA"/>
</dbReference>
<dbReference type="Proteomes" id="UP000028999">
    <property type="component" value="Unassembled WGS sequence"/>
</dbReference>
<dbReference type="AlphaFoldDB" id="A0A078I3U3"/>
<keyword evidence="2" id="KW-1185">Reference proteome</keyword>
<organism evidence="1 2">
    <name type="scientific">Brassica napus</name>
    <name type="common">Rape</name>
    <dbReference type="NCBI Taxonomy" id="3708"/>
    <lineage>
        <taxon>Eukaryota</taxon>
        <taxon>Viridiplantae</taxon>
        <taxon>Streptophyta</taxon>
        <taxon>Embryophyta</taxon>
        <taxon>Tracheophyta</taxon>
        <taxon>Spermatophyta</taxon>
        <taxon>Magnoliopsida</taxon>
        <taxon>eudicotyledons</taxon>
        <taxon>Gunneridae</taxon>
        <taxon>Pentapetalae</taxon>
        <taxon>rosids</taxon>
        <taxon>malvids</taxon>
        <taxon>Brassicales</taxon>
        <taxon>Brassicaceae</taxon>
        <taxon>Brassiceae</taxon>
        <taxon>Brassica</taxon>
    </lineage>
</organism>
<dbReference type="OMA" id="WCIDAEN"/>
<reference evidence="1 2" key="1">
    <citation type="journal article" date="2014" name="Science">
        <title>Plant genetics. Early allopolyploid evolution in the post-Neolithic Brassica napus oilseed genome.</title>
        <authorList>
            <person name="Chalhoub B."/>
            <person name="Denoeud F."/>
            <person name="Liu S."/>
            <person name="Parkin I.A."/>
            <person name="Tang H."/>
            <person name="Wang X."/>
            <person name="Chiquet J."/>
            <person name="Belcram H."/>
            <person name="Tong C."/>
            <person name="Samans B."/>
            <person name="Correa M."/>
            <person name="Da Silva C."/>
            <person name="Just J."/>
            <person name="Falentin C."/>
            <person name="Koh C.S."/>
            <person name="Le Clainche I."/>
            <person name="Bernard M."/>
            <person name="Bento P."/>
            <person name="Noel B."/>
            <person name="Labadie K."/>
            <person name="Alberti A."/>
            <person name="Charles M."/>
            <person name="Arnaud D."/>
            <person name="Guo H."/>
            <person name="Daviaud C."/>
            <person name="Alamery S."/>
            <person name="Jabbari K."/>
            <person name="Zhao M."/>
            <person name="Edger P.P."/>
            <person name="Chelaifa H."/>
            <person name="Tack D."/>
            <person name="Lassalle G."/>
            <person name="Mestiri I."/>
            <person name="Schnel N."/>
            <person name="Le Paslier M.C."/>
            <person name="Fan G."/>
            <person name="Renault V."/>
            <person name="Bayer P.E."/>
            <person name="Golicz A.A."/>
            <person name="Manoli S."/>
            <person name="Lee T.H."/>
            <person name="Thi V.H."/>
            <person name="Chalabi S."/>
            <person name="Hu Q."/>
            <person name="Fan C."/>
            <person name="Tollenaere R."/>
            <person name="Lu Y."/>
            <person name="Battail C."/>
            <person name="Shen J."/>
            <person name="Sidebottom C.H."/>
            <person name="Wang X."/>
            <person name="Canaguier A."/>
            <person name="Chauveau A."/>
            <person name="Berard A."/>
            <person name="Deniot G."/>
            <person name="Guan M."/>
            <person name="Liu Z."/>
            <person name="Sun F."/>
            <person name="Lim Y.P."/>
            <person name="Lyons E."/>
            <person name="Town C.D."/>
            <person name="Bancroft I."/>
            <person name="Wang X."/>
            <person name="Meng J."/>
            <person name="Ma J."/>
            <person name="Pires J.C."/>
            <person name="King G.J."/>
            <person name="Brunel D."/>
            <person name="Delourme R."/>
            <person name="Renard M."/>
            <person name="Aury J.M."/>
            <person name="Adams K.L."/>
            <person name="Batley J."/>
            <person name="Snowdon R.J."/>
            <person name="Tost J."/>
            <person name="Edwards D."/>
            <person name="Zhou Y."/>
            <person name="Hua W."/>
            <person name="Sharpe A.G."/>
            <person name="Paterson A.H."/>
            <person name="Guan C."/>
            <person name="Wincker P."/>
        </authorList>
    </citation>
    <scope>NUCLEOTIDE SEQUENCE [LARGE SCALE GENOMIC DNA]</scope>
    <source>
        <strain evidence="2">cv. Darmor-bzh</strain>
    </source>
</reference>
<evidence type="ECO:0000313" key="1">
    <source>
        <dbReference type="EMBL" id="CDY45505.1"/>
    </source>
</evidence>
<dbReference type="PaxDb" id="3708-A0A078I3U3"/>
<accession>A0A078I3U3</accession>